<gene>
    <name evidence="1" type="ORF">GWI33_003438</name>
</gene>
<keyword evidence="2" id="KW-1185">Reference proteome</keyword>
<dbReference type="OrthoDB" id="6774133at2759"/>
<dbReference type="CDD" id="cd09276">
    <property type="entry name" value="Rnase_HI_RT_non_LTR"/>
    <property type="match status" value="1"/>
</dbReference>
<dbReference type="SUPFAM" id="SSF53098">
    <property type="entry name" value="Ribonuclease H-like"/>
    <property type="match status" value="1"/>
</dbReference>
<dbReference type="Gene3D" id="3.30.420.10">
    <property type="entry name" value="Ribonuclease H-like superfamily/Ribonuclease H"/>
    <property type="match status" value="1"/>
</dbReference>
<evidence type="ECO:0000313" key="2">
    <source>
        <dbReference type="Proteomes" id="UP000625711"/>
    </source>
</evidence>
<protein>
    <recommendedName>
        <fullName evidence="3">RNase H type-1 domain-containing protein</fullName>
    </recommendedName>
</protein>
<dbReference type="InterPro" id="IPR036397">
    <property type="entry name" value="RNaseH_sf"/>
</dbReference>
<evidence type="ECO:0000313" key="1">
    <source>
        <dbReference type="EMBL" id="KAF7287809.1"/>
    </source>
</evidence>
<sequence length="146" mass="16249">MCADISVNLEMSAFPKDSTSPQFYRSLFRQIILSRFHGYMTTFTDGSQNEGAIGAAHTSVLGEECFRLHPWTSVFTAELYAIQRALSQILSITLEGPVVIFSDSMSSIKGIQSGLNPHPVVGLLLQPKYMDTIINFLTMSRLIDRL</sequence>
<dbReference type="InterPro" id="IPR012337">
    <property type="entry name" value="RNaseH-like_sf"/>
</dbReference>
<name>A0A834IWL3_RHYFE</name>
<proteinExistence type="predicted"/>
<dbReference type="EMBL" id="JAACXV010000003">
    <property type="protein sequence ID" value="KAF7287809.1"/>
    <property type="molecule type" value="Genomic_DNA"/>
</dbReference>
<organism evidence="1 2">
    <name type="scientific">Rhynchophorus ferrugineus</name>
    <name type="common">Red palm weevil</name>
    <name type="synonym">Curculio ferrugineus</name>
    <dbReference type="NCBI Taxonomy" id="354439"/>
    <lineage>
        <taxon>Eukaryota</taxon>
        <taxon>Metazoa</taxon>
        <taxon>Ecdysozoa</taxon>
        <taxon>Arthropoda</taxon>
        <taxon>Hexapoda</taxon>
        <taxon>Insecta</taxon>
        <taxon>Pterygota</taxon>
        <taxon>Neoptera</taxon>
        <taxon>Endopterygota</taxon>
        <taxon>Coleoptera</taxon>
        <taxon>Polyphaga</taxon>
        <taxon>Cucujiformia</taxon>
        <taxon>Curculionidae</taxon>
        <taxon>Dryophthorinae</taxon>
        <taxon>Rhynchophorus</taxon>
    </lineage>
</organism>
<accession>A0A834IWL3</accession>
<reference evidence="1" key="1">
    <citation type="submission" date="2020-08" db="EMBL/GenBank/DDBJ databases">
        <title>Genome sequencing and assembly of the red palm weevil Rhynchophorus ferrugineus.</title>
        <authorList>
            <person name="Dias G.B."/>
            <person name="Bergman C.M."/>
            <person name="Manee M."/>
        </authorList>
    </citation>
    <scope>NUCLEOTIDE SEQUENCE</scope>
    <source>
        <strain evidence="1">AA-2017</strain>
        <tissue evidence="1">Whole larva</tissue>
    </source>
</reference>
<comment type="caution">
    <text evidence="1">The sequence shown here is derived from an EMBL/GenBank/DDBJ whole genome shotgun (WGS) entry which is preliminary data.</text>
</comment>
<evidence type="ECO:0008006" key="3">
    <source>
        <dbReference type="Google" id="ProtNLM"/>
    </source>
</evidence>
<dbReference type="AlphaFoldDB" id="A0A834IWL3"/>
<dbReference type="GO" id="GO:0003676">
    <property type="term" value="F:nucleic acid binding"/>
    <property type="evidence" value="ECO:0007669"/>
    <property type="project" value="InterPro"/>
</dbReference>
<dbReference type="Proteomes" id="UP000625711">
    <property type="component" value="Unassembled WGS sequence"/>
</dbReference>